<organism evidence="1 2">
    <name type="scientific">Batillaria attramentaria</name>
    <dbReference type="NCBI Taxonomy" id="370345"/>
    <lineage>
        <taxon>Eukaryota</taxon>
        <taxon>Metazoa</taxon>
        <taxon>Spiralia</taxon>
        <taxon>Lophotrochozoa</taxon>
        <taxon>Mollusca</taxon>
        <taxon>Gastropoda</taxon>
        <taxon>Caenogastropoda</taxon>
        <taxon>Sorbeoconcha</taxon>
        <taxon>Cerithioidea</taxon>
        <taxon>Batillariidae</taxon>
        <taxon>Batillaria</taxon>
    </lineage>
</organism>
<keyword evidence="2" id="KW-1185">Reference proteome</keyword>
<protein>
    <submittedName>
        <fullName evidence="1">Uncharacterized protein</fullName>
    </submittedName>
</protein>
<name>A0ABD0JP06_9CAEN</name>
<proteinExistence type="predicted"/>
<accession>A0ABD0JP06</accession>
<dbReference type="EMBL" id="JACVVK020000372">
    <property type="protein sequence ID" value="KAK7476579.1"/>
    <property type="molecule type" value="Genomic_DNA"/>
</dbReference>
<comment type="caution">
    <text evidence="1">The sequence shown here is derived from an EMBL/GenBank/DDBJ whole genome shotgun (WGS) entry which is preliminary data.</text>
</comment>
<evidence type="ECO:0000313" key="2">
    <source>
        <dbReference type="Proteomes" id="UP001519460"/>
    </source>
</evidence>
<dbReference type="AlphaFoldDB" id="A0ABD0JP06"/>
<gene>
    <name evidence="1" type="ORF">BaRGS_00032197</name>
</gene>
<dbReference type="Proteomes" id="UP001519460">
    <property type="component" value="Unassembled WGS sequence"/>
</dbReference>
<reference evidence="1 2" key="1">
    <citation type="journal article" date="2023" name="Sci. Data">
        <title>Genome assembly of the Korean intertidal mud-creeper Batillaria attramentaria.</title>
        <authorList>
            <person name="Patra A.K."/>
            <person name="Ho P.T."/>
            <person name="Jun S."/>
            <person name="Lee S.J."/>
            <person name="Kim Y."/>
            <person name="Won Y.J."/>
        </authorList>
    </citation>
    <scope>NUCLEOTIDE SEQUENCE [LARGE SCALE GENOMIC DNA]</scope>
    <source>
        <strain evidence="1">Wonlab-2016</strain>
    </source>
</reference>
<sequence length="130" mass="15071">MAVQNTSLTSKAVKKFSRKLQWLRTVVLSEIIYKSQSAHFTRYELKSGMKLEPVLKATTAVAQLRMTNDYIRRLRVWNDGNRNAGTTQLSAIDKSWPETRREIRLHLHSSFMAFLTWGTSQQRCRASLPE</sequence>
<evidence type="ECO:0000313" key="1">
    <source>
        <dbReference type="EMBL" id="KAK7476579.1"/>
    </source>
</evidence>